<feature type="transmembrane region" description="Helical" evidence="1">
    <location>
        <begin position="43"/>
        <end position="62"/>
    </location>
</feature>
<evidence type="ECO:0000313" key="4">
    <source>
        <dbReference type="Proteomes" id="UP000196655"/>
    </source>
</evidence>
<dbReference type="Proteomes" id="UP000196655">
    <property type="component" value="Unassembled WGS sequence"/>
</dbReference>
<dbReference type="InterPro" id="IPR009936">
    <property type="entry name" value="DUF1468"/>
</dbReference>
<feature type="transmembrane region" description="Helical" evidence="1">
    <location>
        <begin position="12"/>
        <end position="31"/>
    </location>
</feature>
<dbReference type="AlphaFoldDB" id="A0A211ZGA9"/>
<feature type="domain" description="DUF1468" evidence="2">
    <location>
        <begin position="12"/>
        <end position="145"/>
    </location>
</feature>
<keyword evidence="1" id="KW-0472">Membrane</keyword>
<proteinExistence type="predicted"/>
<dbReference type="OrthoDB" id="5186924at2"/>
<keyword evidence="1" id="KW-1133">Transmembrane helix</keyword>
<dbReference type="RefSeq" id="WP_088154221.1">
    <property type="nucleotide sequence ID" value="NZ_NHON01000062.1"/>
</dbReference>
<feature type="transmembrane region" description="Helical" evidence="1">
    <location>
        <begin position="74"/>
        <end position="92"/>
    </location>
</feature>
<evidence type="ECO:0000313" key="3">
    <source>
        <dbReference type="EMBL" id="OWJ64308.1"/>
    </source>
</evidence>
<accession>A0A211ZGA9</accession>
<protein>
    <submittedName>
        <fullName evidence="3">Small permease of tripartite tricarboxylate transporter</fullName>
    </submittedName>
</protein>
<evidence type="ECO:0000259" key="2">
    <source>
        <dbReference type="Pfam" id="PF07331"/>
    </source>
</evidence>
<organism evidence="3 4">
    <name type="scientific">Inquilinus limosus</name>
    <dbReference type="NCBI Taxonomy" id="171674"/>
    <lineage>
        <taxon>Bacteria</taxon>
        <taxon>Pseudomonadati</taxon>
        <taxon>Pseudomonadota</taxon>
        <taxon>Alphaproteobacteria</taxon>
        <taxon>Rhodospirillales</taxon>
        <taxon>Rhodospirillaceae</taxon>
        <taxon>Inquilinus</taxon>
    </lineage>
</organism>
<keyword evidence="4" id="KW-1185">Reference proteome</keyword>
<keyword evidence="1" id="KW-0812">Transmembrane</keyword>
<gene>
    <name evidence="3" type="ORF">BWR60_25415</name>
</gene>
<name>A0A211ZGA9_9PROT</name>
<evidence type="ECO:0000256" key="1">
    <source>
        <dbReference type="SAM" id="Phobius"/>
    </source>
</evidence>
<sequence>MRLSIRHPKDFWSGLIFLALAIAFGWIAQGYPMGRAIKMGPGYFPTVLAAILGLIGLITLVRSFVLEGEGVGQWAWRGGAVVLAAMLLFGLLLRGGGLAVSVLVVVFAGAFASIRFRLPVAAAAAAVMTVFCIAVFVWGLGLPIPILGRWFGN</sequence>
<dbReference type="STRING" id="1122125.GCA_000423185_04018"/>
<feature type="transmembrane region" description="Helical" evidence="1">
    <location>
        <begin position="123"/>
        <end position="147"/>
    </location>
</feature>
<comment type="caution">
    <text evidence="3">The sequence shown here is derived from an EMBL/GenBank/DDBJ whole genome shotgun (WGS) entry which is preliminary data.</text>
</comment>
<reference evidence="4" key="1">
    <citation type="submission" date="2017-05" db="EMBL/GenBank/DDBJ databases">
        <authorList>
            <person name="Macchi M."/>
            <person name="Festa S."/>
            <person name="Coppotelli B.M."/>
            <person name="Morelli I.S."/>
        </authorList>
    </citation>
    <scope>NUCLEOTIDE SEQUENCE [LARGE SCALE GENOMIC DNA]</scope>
    <source>
        <strain evidence="4">I</strain>
    </source>
</reference>
<dbReference type="EMBL" id="NHON01000062">
    <property type="protein sequence ID" value="OWJ64308.1"/>
    <property type="molecule type" value="Genomic_DNA"/>
</dbReference>
<dbReference type="Pfam" id="PF07331">
    <property type="entry name" value="TctB"/>
    <property type="match status" value="1"/>
</dbReference>